<reference evidence="1" key="2">
    <citation type="submission" date="2015-07" db="EMBL/GenBank/DDBJ databases">
        <title>Plasmids, circular viruses and viroids from rat gut.</title>
        <authorList>
            <person name="Jorgensen T.J."/>
            <person name="Hansen M.A."/>
            <person name="Xu Z."/>
            <person name="Tabak M.A."/>
            <person name="Sorensen S.J."/>
            <person name="Hansen L.H."/>
        </authorList>
    </citation>
    <scope>NUCLEOTIDE SEQUENCE</scope>
    <source>
        <plasmid evidence="1">pRGRH0662</plasmid>
    </source>
</reference>
<dbReference type="EMBL" id="LN853285">
    <property type="protein sequence ID" value="CRY95547.1"/>
    <property type="molecule type" value="Genomic_DNA"/>
</dbReference>
<geneLocation type="plasmid" evidence="1">
    <name>pRGRH0662</name>
</geneLocation>
<accession>A0A0H5QI33</accession>
<dbReference type="AlphaFoldDB" id="A0A0H5QI33"/>
<organism evidence="1">
    <name type="scientific">uncultured prokaryote</name>
    <dbReference type="NCBI Taxonomy" id="198431"/>
    <lineage>
        <taxon>unclassified sequences</taxon>
        <taxon>environmental samples</taxon>
    </lineage>
</organism>
<reference evidence="1" key="1">
    <citation type="submission" date="2015-06" db="EMBL/GenBank/DDBJ databases">
        <authorList>
            <person name="Joergensen T."/>
        </authorList>
    </citation>
    <scope>NUCLEOTIDE SEQUENCE</scope>
    <source>
        <plasmid evidence="1">pRGRH0662</plasmid>
    </source>
</reference>
<evidence type="ECO:0000313" key="1">
    <source>
        <dbReference type="EMBL" id="CRY95547.1"/>
    </source>
</evidence>
<protein>
    <submittedName>
        <fullName evidence="1">Uncharacterized protein</fullName>
    </submittedName>
</protein>
<name>A0A0H5QI33_9ZZZZ</name>
<keyword evidence="1" id="KW-0614">Plasmid</keyword>
<proteinExistence type="predicted"/>
<sequence>MMIKRLFLILLTSYSVTAYAENKKPQLVVVNVADIQKQYSTSPNTKIEVQSVSNTPLAVQKVVINRGACLVLPDNKIINLPSYGSKAEYLMGGCYARNITEIAVYLNDNKVVTFN</sequence>